<comment type="caution">
    <text evidence="3">The sequence shown here is derived from an EMBL/GenBank/DDBJ whole genome shotgun (WGS) entry which is preliminary data.</text>
</comment>
<dbReference type="RefSeq" id="WP_163286617.1">
    <property type="nucleotide sequence ID" value="NZ_JAAGVY010000042.1"/>
</dbReference>
<reference evidence="3 4" key="1">
    <citation type="submission" date="2020-02" db="EMBL/GenBank/DDBJ databases">
        <title>Out from the shadows clarifying the taxonomy of the family Cryomorphaceae and related taxa by utilizing the GTDB taxonomic framework.</title>
        <authorList>
            <person name="Bowman J.P."/>
        </authorList>
    </citation>
    <scope>NUCLEOTIDE SEQUENCE [LARGE SCALE GENOMIC DNA]</scope>
    <source>
        <strain evidence="3 4">QSSC 1-22</strain>
    </source>
</reference>
<organism evidence="3 4">
    <name type="scientific">Cryomorpha ignava</name>
    <dbReference type="NCBI Taxonomy" id="101383"/>
    <lineage>
        <taxon>Bacteria</taxon>
        <taxon>Pseudomonadati</taxon>
        <taxon>Bacteroidota</taxon>
        <taxon>Flavobacteriia</taxon>
        <taxon>Flavobacteriales</taxon>
        <taxon>Cryomorphaceae</taxon>
        <taxon>Cryomorpha</taxon>
    </lineage>
</organism>
<accession>A0A7K3WUD1</accession>
<evidence type="ECO:0000256" key="2">
    <source>
        <dbReference type="SAM" id="SignalP"/>
    </source>
</evidence>
<dbReference type="AlphaFoldDB" id="A0A7K3WUD1"/>
<keyword evidence="1" id="KW-0812">Transmembrane</keyword>
<sequence length="86" mass="9374">MGKYFALLALSITALMISVTTAYSQCAMCKAVAEESINESGYGLAMGLNTGILFIMSIPYILLALVVVVFFRKQVKSFLKAFSNIH</sequence>
<feature type="signal peptide" evidence="2">
    <location>
        <begin position="1"/>
        <end position="24"/>
    </location>
</feature>
<keyword evidence="2" id="KW-0732">Signal</keyword>
<evidence type="ECO:0000256" key="1">
    <source>
        <dbReference type="SAM" id="Phobius"/>
    </source>
</evidence>
<feature type="transmembrane region" description="Helical" evidence="1">
    <location>
        <begin position="48"/>
        <end position="71"/>
    </location>
</feature>
<keyword evidence="1" id="KW-1133">Transmembrane helix</keyword>
<name>A0A7K3WUD1_9FLAO</name>
<keyword evidence="4" id="KW-1185">Reference proteome</keyword>
<dbReference type="EMBL" id="JAAGVY010000042">
    <property type="protein sequence ID" value="NEN25158.1"/>
    <property type="molecule type" value="Genomic_DNA"/>
</dbReference>
<keyword evidence="1" id="KW-0472">Membrane</keyword>
<evidence type="ECO:0000313" key="4">
    <source>
        <dbReference type="Proteomes" id="UP000486602"/>
    </source>
</evidence>
<dbReference type="Proteomes" id="UP000486602">
    <property type="component" value="Unassembled WGS sequence"/>
</dbReference>
<protein>
    <submittedName>
        <fullName evidence="3">Uncharacterized protein</fullName>
    </submittedName>
</protein>
<gene>
    <name evidence="3" type="ORF">G3O08_16780</name>
</gene>
<evidence type="ECO:0000313" key="3">
    <source>
        <dbReference type="EMBL" id="NEN25158.1"/>
    </source>
</evidence>
<proteinExistence type="predicted"/>
<feature type="chain" id="PRO_5029518114" evidence="2">
    <location>
        <begin position="25"/>
        <end position="86"/>
    </location>
</feature>